<evidence type="ECO:0000256" key="4">
    <source>
        <dbReference type="ARBA" id="ARBA00022842"/>
    </source>
</evidence>
<evidence type="ECO:0000313" key="9">
    <source>
        <dbReference type="Proteomes" id="UP001431783"/>
    </source>
</evidence>
<dbReference type="SUPFAM" id="SSF48576">
    <property type="entry name" value="Terpenoid synthases"/>
    <property type="match status" value="1"/>
</dbReference>
<dbReference type="GO" id="GO:0042811">
    <property type="term" value="P:pheromone biosynthetic process"/>
    <property type="evidence" value="ECO:0007669"/>
    <property type="project" value="UniProtKB-ARBA"/>
</dbReference>
<dbReference type="InterPro" id="IPR008949">
    <property type="entry name" value="Isoprenoid_synthase_dom_sf"/>
</dbReference>
<evidence type="ECO:0000256" key="5">
    <source>
        <dbReference type="ARBA" id="ARBA00033740"/>
    </source>
</evidence>
<dbReference type="InterPro" id="IPR033749">
    <property type="entry name" value="Polyprenyl_synt_CS"/>
</dbReference>
<evidence type="ECO:0000256" key="1">
    <source>
        <dbReference type="ARBA" id="ARBA00001946"/>
    </source>
</evidence>
<dbReference type="EMBL" id="JARQZJ010000099">
    <property type="protein sequence ID" value="KAK9886191.1"/>
    <property type="molecule type" value="Genomic_DNA"/>
</dbReference>
<keyword evidence="9" id="KW-1185">Reference proteome</keyword>
<dbReference type="GO" id="GO:0045337">
    <property type="term" value="P:farnesyl diphosphate biosynthetic process"/>
    <property type="evidence" value="ECO:0007669"/>
    <property type="project" value="TreeGrafter"/>
</dbReference>
<sequence length="383" mass="44832">MFKCDRLFRLAIEFRGFKLWARNRNVRTLTQFANSILKKTRNPSSLRILSEQDTEQFKSFFLTIIEDLTNHNLISSIDEVNDRMGQIMNYCVSGGKQVRPSLLIAAYKFIRTETGLVGESIEDAIKLAWCLEMMASFFLVLDDILDNSEKRRGKLCWYKNEDVGMNAINDAVLIQMGLFELLKKYFINHKFYQQIVDVFLVVNLKTFVGQTLDCNSNNISTFSWKKFNEMCDNKTGYYTYYFPIVLAMYLAERADLQLQEKAFDIFMELGRFYQYQNDYLDCFSKFGTDIEEGKCTWLILSALEKASPKQKNILEKNYGKCSKESVEKIKNIYIEMNLNNSFDDQLEKTKDKVNAHLKKIENSLSQRMMRKLALVSLGYETYL</sequence>
<evidence type="ECO:0000313" key="8">
    <source>
        <dbReference type="EMBL" id="KAK9886191.1"/>
    </source>
</evidence>
<keyword evidence="2 7" id="KW-0808">Transferase</keyword>
<dbReference type="AlphaFoldDB" id="A0AAW1UZ85"/>
<organism evidence="8 9">
    <name type="scientific">Henosepilachna vigintioctopunctata</name>
    <dbReference type="NCBI Taxonomy" id="420089"/>
    <lineage>
        <taxon>Eukaryota</taxon>
        <taxon>Metazoa</taxon>
        <taxon>Ecdysozoa</taxon>
        <taxon>Arthropoda</taxon>
        <taxon>Hexapoda</taxon>
        <taxon>Insecta</taxon>
        <taxon>Pterygota</taxon>
        <taxon>Neoptera</taxon>
        <taxon>Endopterygota</taxon>
        <taxon>Coleoptera</taxon>
        <taxon>Polyphaga</taxon>
        <taxon>Cucujiformia</taxon>
        <taxon>Coccinelloidea</taxon>
        <taxon>Coccinellidae</taxon>
        <taxon>Epilachninae</taxon>
        <taxon>Epilachnini</taxon>
        <taxon>Henosepilachna</taxon>
    </lineage>
</organism>
<dbReference type="InterPro" id="IPR039702">
    <property type="entry name" value="FPS1-like"/>
</dbReference>
<evidence type="ECO:0000256" key="6">
    <source>
        <dbReference type="ARBA" id="ARBA00034546"/>
    </source>
</evidence>
<dbReference type="Gene3D" id="1.10.600.10">
    <property type="entry name" value="Farnesyl Diphosphate Synthase"/>
    <property type="match status" value="1"/>
</dbReference>
<evidence type="ECO:0000256" key="2">
    <source>
        <dbReference type="ARBA" id="ARBA00022679"/>
    </source>
</evidence>
<accession>A0AAW1UZ85</accession>
<dbReference type="GO" id="GO:0004161">
    <property type="term" value="F:dimethylallyltranstransferase activity"/>
    <property type="evidence" value="ECO:0007669"/>
    <property type="project" value="TreeGrafter"/>
</dbReference>
<dbReference type="GO" id="GO:0005737">
    <property type="term" value="C:cytoplasm"/>
    <property type="evidence" value="ECO:0007669"/>
    <property type="project" value="TreeGrafter"/>
</dbReference>
<dbReference type="PANTHER" id="PTHR11525:SF0">
    <property type="entry name" value="FARNESYL PYROPHOSPHATE SYNTHASE"/>
    <property type="match status" value="1"/>
</dbReference>
<reference evidence="8 9" key="1">
    <citation type="submission" date="2023-03" db="EMBL/GenBank/DDBJ databases">
        <title>Genome insight into feeding habits of ladybird beetles.</title>
        <authorList>
            <person name="Li H.-S."/>
            <person name="Huang Y.-H."/>
            <person name="Pang H."/>
        </authorList>
    </citation>
    <scope>NUCLEOTIDE SEQUENCE [LARGE SCALE GENOMIC DNA]</scope>
    <source>
        <strain evidence="8">SYSU_2023b</strain>
        <tissue evidence="8">Whole body</tissue>
    </source>
</reference>
<dbReference type="PANTHER" id="PTHR11525">
    <property type="entry name" value="FARNESYL-PYROPHOSPHATE SYNTHETASE"/>
    <property type="match status" value="1"/>
</dbReference>
<dbReference type="SFLD" id="SFLDG01017">
    <property type="entry name" value="Polyprenyl_Transferase_Like"/>
    <property type="match status" value="1"/>
</dbReference>
<protein>
    <recommendedName>
        <fullName evidence="6">Farnesyl pyrophosphate synthase</fullName>
    </recommendedName>
</protein>
<dbReference type="Proteomes" id="UP001431783">
    <property type="component" value="Unassembled WGS sequence"/>
</dbReference>
<dbReference type="GO" id="GO:0046872">
    <property type="term" value="F:metal ion binding"/>
    <property type="evidence" value="ECO:0007669"/>
    <property type="project" value="UniProtKB-KW"/>
</dbReference>
<comment type="pathway">
    <text evidence="5">Pheromone biosynthesis.</text>
</comment>
<evidence type="ECO:0000256" key="7">
    <source>
        <dbReference type="RuleBase" id="RU004466"/>
    </source>
</evidence>
<keyword evidence="3" id="KW-0479">Metal-binding</keyword>
<proteinExistence type="inferred from homology"/>
<comment type="cofactor">
    <cofactor evidence="1">
        <name>Mg(2+)</name>
        <dbReference type="ChEBI" id="CHEBI:18420"/>
    </cofactor>
</comment>
<comment type="similarity">
    <text evidence="7">Belongs to the FPP/GGPP synthase family.</text>
</comment>
<dbReference type="Pfam" id="PF00348">
    <property type="entry name" value="polyprenyl_synt"/>
    <property type="match status" value="1"/>
</dbReference>
<keyword evidence="4" id="KW-0460">Magnesium</keyword>
<evidence type="ECO:0000256" key="3">
    <source>
        <dbReference type="ARBA" id="ARBA00022723"/>
    </source>
</evidence>
<gene>
    <name evidence="8" type="ORF">WA026_015710</name>
</gene>
<dbReference type="CDD" id="cd00685">
    <property type="entry name" value="Trans_IPPS_HT"/>
    <property type="match status" value="1"/>
</dbReference>
<dbReference type="GO" id="GO:0004337">
    <property type="term" value="F:(2E,6E)-farnesyl diphosphate synthase activity"/>
    <property type="evidence" value="ECO:0007669"/>
    <property type="project" value="TreeGrafter"/>
</dbReference>
<name>A0AAW1UZ85_9CUCU</name>
<dbReference type="SFLD" id="SFLDS00005">
    <property type="entry name" value="Isoprenoid_Synthase_Type_I"/>
    <property type="match status" value="1"/>
</dbReference>
<comment type="caution">
    <text evidence="8">The sequence shown here is derived from an EMBL/GenBank/DDBJ whole genome shotgun (WGS) entry which is preliminary data.</text>
</comment>
<dbReference type="PROSITE" id="PS00723">
    <property type="entry name" value="POLYPRENYL_SYNTHASE_1"/>
    <property type="match status" value="1"/>
</dbReference>
<dbReference type="InterPro" id="IPR000092">
    <property type="entry name" value="Polyprenyl_synt"/>
</dbReference>